<organism evidence="11 12">
    <name type="scientific">Conger conger</name>
    <name type="common">Conger eel</name>
    <name type="synonym">Muraena conger</name>
    <dbReference type="NCBI Taxonomy" id="82655"/>
    <lineage>
        <taxon>Eukaryota</taxon>
        <taxon>Metazoa</taxon>
        <taxon>Chordata</taxon>
        <taxon>Craniata</taxon>
        <taxon>Vertebrata</taxon>
        <taxon>Euteleostomi</taxon>
        <taxon>Actinopterygii</taxon>
        <taxon>Neopterygii</taxon>
        <taxon>Teleostei</taxon>
        <taxon>Anguilliformes</taxon>
        <taxon>Congridae</taxon>
        <taxon>Conger</taxon>
    </lineage>
</organism>
<keyword evidence="4 10" id="KW-0812">Transmembrane</keyword>
<protein>
    <recommendedName>
        <fullName evidence="13">E2F-associated phosphoprotein</fullName>
    </recommendedName>
</protein>
<evidence type="ECO:0000256" key="3">
    <source>
        <dbReference type="ARBA" id="ARBA00004991"/>
    </source>
</evidence>
<comment type="pathway">
    <text evidence="2">Lipid metabolism; sphingolipid metabolism.</text>
</comment>
<reference evidence="11" key="1">
    <citation type="journal article" date="2023" name="Science">
        <title>Genome structures resolve the early diversification of teleost fishes.</title>
        <authorList>
            <person name="Parey E."/>
            <person name="Louis A."/>
            <person name="Montfort J."/>
            <person name="Bouchez O."/>
            <person name="Roques C."/>
            <person name="Iampietro C."/>
            <person name="Lluch J."/>
            <person name="Castinel A."/>
            <person name="Donnadieu C."/>
            <person name="Desvignes T."/>
            <person name="Floi Bucao C."/>
            <person name="Jouanno E."/>
            <person name="Wen M."/>
            <person name="Mejri S."/>
            <person name="Dirks R."/>
            <person name="Jansen H."/>
            <person name="Henkel C."/>
            <person name="Chen W.J."/>
            <person name="Zahm M."/>
            <person name="Cabau C."/>
            <person name="Klopp C."/>
            <person name="Thompson A.W."/>
            <person name="Robinson-Rechavi M."/>
            <person name="Braasch I."/>
            <person name="Lecointre G."/>
            <person name="Bobe J."/>
            <person name="Postlethwait J.H."/>
            <person name="Berthelot C."/>
            <person name="Roest Crollius H."/>
            <person name="Guiguen Y."/>
        </authorList>
    </citation>
    <scope>NUCLEOTIDE SEQUENCE</scope>
    <source>
        <strain evidence="11">Concon-B</strain>
    </source>
</reference>
<dbReference type="GO" id="GO:0006665">
    <property type="term" value="P:sphingolipid metabolic process"/>
    <property type="evidence" value="ECO:0007669"/>
    <property type="project" value="UniProtKB-KW"/>
</dbReference>
<keyword evidence="5" id="KW-0256">Endoplasmic reticulum</keyword>
<evidence type="ECO:0000256" key="9">
    <source>
        <dbReference type="SAM" id="MobiDB-lite"/>
    </source>
</evidence>
<keyword evidence="12" id="KW-1185">Reference proteome</keyword>
<comment type="caution">
    <text evidence="11">The sequence shown here is derived from an EMBL/GenBank/DDBJ whole genome shotgun (WGS) entry which is preliminary data.</text>
</comment>
<evidence type="ECO:0000256" key="2">
    <source>
        <dbReference type="ARBA" id="ARBA00004760"/>
    </source>
</evidence>
<evidence type="ECO:0000256" key="8">
    <source>
        <dbReference type="ARBA" id="ARBA00023136"/>
    </source>
</evidence>
<feature type="compositionally biased region" description="Polar residues" evidence="9">
    <location>
        <begin position="94"/>
        <end position="108"/>
    </location>
</feature>
<feature type="compositionally biased region" description="Low complexity" evidence="9">
    <location>
        <begin position="84"/>
        <end position="93"/>
    </location>
</feature>
<dbReference type="Pfam" id="PF11779">
    <property type="entry name" value="SPT_ssu-like"/>
    <property type="match status" value="1"/>
</dbReference>
<proteinExistence type="predicted"/>
<feature type="compositionally biased region" description="Acidic residues" evidence="9">
    <location>
        <begin position="56"/>
        <end position="66"/>
    </location>
</feature>
<comment type="pathway">
    <text evidence="3">Sphingolipid metabolism.</text>
</comment>
<evidence type="ECO:0000256" key="4">
    <source>
        <dbReference type="ARBA" id="ARBA00022692"/>
    </source>
</evidence>
<evidence type="ECO:0000256" key="10">
    <source>
        <dbReference type="SAM" id="Phobius"/>
    </source>
</evidence>
<evidence type="ECO:0000256" key="6">
    <source>
        <dbReference type="ARBA" id="ARBA00022919"/>
    </source>
</evidence>
<dbReference type="EMBL" id="JAFJMO010000001">
    <property type="protein sequence ID" value="KAJ8288760.1"/>
    <property type="molecule type" value="Genomic_DNA"/>
</dbReference>
<comment type="subcellular location">
    <subcellularLocation>
        <location evidence="1">Endoplasmic reticulum membrane</location>
        <topology evidence="1">Multi-pass membrane protein</topology>
    </subcellularLocation>
</comment>
<feature type="region of interest" description="Disordered" evidence="9">
    <location>
        <begin position="1"/>
        <end position="133"/>
    </location>
</feature>
<feature type="compositionally biased region" description="Acidic residues" evidence="9">
    <location>
        <begin position="8"/>
        <end position="17"/>
    </location>
</feature>
<dbReference type="PANTHER" id="PTHR15967">
    <property type="entry name" value="E2F-ASSOCIATED PHOSPHOPROTEIN"/>
    <property type="match status" value="1"/>
</dbReference>
<dbReference type="InterPro" id="IPR019370">
    <property type="entry name" value="E2F-assoc_phosphoprotein"/>
</dbReference>
<dbReference type="PANTHER" id="PTHR15967:SF0">
    <property type="entry name" value="E2F-ASSOCIATED PHOSPHOPROTEIN"/>
    <property type="match status" value="1"/>
</dbReference>
<feature type="region of interest" description="Disordered" evidence="9">
    <location>
        <begin position="163"/>
        <end position="183"/>
    </location>
</feature>
<evidence type="ECO:0000313" key="12">
    <source>
        <dbReference type="Proteomes" id="UP001152803"/>
    </source>
</evidence>
<keyword evidence="6" id="KW-0443">Lipid metabolism</keyword>
<dbReference type="GO" id="GO:0005634">
    <property type="term" value="C:nucleus"/>
    <property type="evidence" value="ECO:0007669"/>
    <property type="project" value="TreeGrafter"/>
</dbReference>
<evidence type="ECO:0000313" key="11">
    <source>
        <dbReference type="EMBL" id="KAJ8288760.1"/>
    </source>
</evidence>
<dbReference type="Pfam" id="PF10238">
    <property type="entry name" value="Eapp_C"/>
    <property type="match status" value="1"/>
</dbReference>
<evidence type="ECO:0000256" key="1">
    <source>
        <dbReference type="ARBA" id="ARBA00004477"/>
    </source>
</evidence>
<dbReference type="GO" id="GO:0005789">
    <property type="term" value="C:endoplasmic reticulum membrane"/>
    <property type="evidence" value="ECO:0007669"/>
    <property type="project" value="UniProtKB-SubCell"/>
</dbReference>
<dbReference type="Proteomes" id="UP001152803">
    <property type="component" value="Unassembled WGS sequence"/>
</dbReference>
<dbReference type="InterPro" id="IPR024512">
    <property type="entry name" value="Ser_palmitoyltrfase_ssu-like"/>
</dbReference>
<evidence type="ECO:0008006" key="13">
    <source>
        <dbReference type="Google" id="ProtNLM"/>
    </source>
</evidence>
<sequence length="333" mass="38111">MNRKEDYDSYEIEEPSDEERAASSSEDELDVLLHGTPDQKRKLLREYLTGESESSSGDEFEKEMEAELSSTMKTIEGRWSAPVSSEGTSGTTGNTADSSGNLQPQQYDNIYFDTDSEDDEVPSNSEGRRRKQRRVLTNDELLYDPDEDDRDQAWVDAKRRQYRSRRKLPGSSNRKEKSEALPSSDAVLNCPACMTTLCLDCQRHEKFRTQYRAMFVMNCRVNKEEVLRYKTPADRKRMNRRKKLKGNQQVQPGALVSGARGPGVWGHGGGPRGDLPSRPVYRVLHRALYMLEPWERTVFNSLLISVAGMAVYTGYVFMPQHIMAILHYFEVIQ</sequence>
<dbReference type="AlphaFoldDB" id="A0A9Q1E341"/>
<feature type="transmembrane region" description="Helical" evidence="10">
    <location>
        <begin position="298"/>
        <end position="318"/>
    </location>
</feature>
<evidence type="ECO:0000256" key="7">
    <source>
        <dbReference type="ARBA" id="ARBA00022989"/>
    </source>
</evidence>
<evidence type="ECO:0000256" key="5">
    <source>
        <dbReference type="ARBA" id="ARBA00022824"/>
    </source>
</evidence>
<keyword evidence="7 10" id="KW-1133">Transmembrane helix</keyword>
<keyword evidence="8 10" id="KW-0472">Membrane</keyword>
<name>A0A9Q1E341_CONCO</name>
<keyword evidence="6" id="KW-0746">Sphingolipid metabolism</keyword>
<dbReference type="OrthoDB" id="122464at2759"/>
<gene>
    <name evidence="11" type="ORF">COCON_G00014190</name>
</gene>
<accession>A0A9Q1E341</accession>